<evidence type="ECO:0000313" key="10">
    <source>
        <dbReference type="Proteomes" id="UP000198796"/>
    </source>
</evidence>
<dbReference type="AlphaFoldDB" id="A0A1I0X8B2"/>
<keyword evidence="4 7" id="KW-0812">Transmembrane</keyword>
<feature type="transmembrane region" description="Helical" evidence="7">
    <location>
        <begin position="213"/>
        <end position="234"/>
    </location>
</feature>
<feature type="transmembrane region" description="Helical" evidence="7">
    <location>
        <begin position="240"/>
        <end position="258"/>
    </location>
</feature>
<reference evidence="9 10" key="1">
    <citation type="submission" date="2016-10" db="EMBL/GenBank/DDBJ databases">
        <authorList>
            <person name="de Groot N.N."/>
        </authorList>
    </citation>
    <scope>NUCLEOTIDE SEQUENCE [LARGE SCALE GENOMIC DNA]</scope>
    <source>
        <strain evidence="9 10">DSM 29316</strain>
    </source>
</reference>
<proteinExistence type="inferred from homology"/>
<feature type="transmembrane region" description="Helical" evidence="7">
    <location>
        <begin position="78"/>
        <end position="96"/>
    </location>
</feature>
<keyword evidence="5 7" id="KW-1133">Transmembrane helix</keyword>
<keyword evidence="10" id="KW-1185">Reference proteome</keyword>
<dbReference type="InterPro" id="IPR010656">
    <property type="entry name" value="DctM"/>
</dbReference>
<comment type="similarity">
    <text evidence="7">Belongs to the TRAP transporter large permease family.</text>
</comment>
<organism evidence="9 10">
    <name type="scientific">Poseidonocella pacifica</name>
    <dbReference type="NCBI Taxonomy" id="871651"/>
    <lineage>
        <taxon>Bacteria</taxon>
        <taxon>Pseudomonadati</taxon>
        <taxon>Pseudomonadota</taxon>
        <taxon>Alphaproteobacteria</taxon>
        <taxon>Rhodobacterales</taxon>
        <taxon>Roseobacteraceae</taxon>
        <taxon>Poseidonocella</taxon>
    </lineage>
</organism>
<dbReference type="PIRSF" id="PIRSF006066">
    <property type="entry name" value="HI0050"/>
    <property type="match status" value="1"/>
</dbReference>
<dbReference type="STRING" id="871651.SAMN05421688_1962"/>
<dbReference type="Pfam" id="PF06808">
    <property type="entry name" value="DctM"/>
    <property type="match status" value="1"/>
</dbReference>
<accession>A0A1I0X8B2</accession>
<evidence type="ECO:0000256" key="6">
    <source>
        <dbReference type="ARBA" id="ARBA00023136"/>
    </source>
</evidence>
<dbReference type="PANTHER" id="PTHR33362:SF2">
    <property type="entry name" value="TRAP TRANSPORTER LARGE PERMEASE PROTEIN"/>
    <property type="match status" value="1"/>
</dbReference>
<feature type="transmembrane region" description="Helical" evidence="7">
    <location>
        <begin position="311"/>
        <end position="329"/>
    </location>
</feature>
<dbReference type="EMBL" id="FOJU01000003">
    <property type="protein sequence ID" value="SFA96927.1"/>
    <property type="molecule type" value="Genomic_DNA"/>
</dbReference>
<evidence type="ECO:0000256" key="5">
    <source>
        <dbReference type="ARBA" id="ARBA00022989"/>
    </source>
</evidence>
<feature type="transmembrane region" description="Helical" evidence="7">
    <location>
        <begin position="396"/>
        <end position="420"/>
    </location>
</feature>
<dbReference type="GO" id="GO:0022857">
    <property type="term" value="F:transmembrane transporter activity"/>
    <property type="evidence" value="ECO:0007669"/>
    <property type="project" value="UniProtKB-UniRule"/>
</dbReference>
<dbReference type="NCBIfam" id="TIGR00786">
    <property type="entry name" value="dctM"/>
    <property type="match status" value="1"/>
</dbReference>
<feature type="transmembrane region" description="Helical" evidence="7">
    <location>
        <begin position="50"/>
        <end position="71"/>
    </location>
</feature>
<evidence type="ECO:0000313" key="9">
    <source>
        <dbReference type="EMBL" id="SFA96927.1"/>
    </source>
</evidence>
<evidence type="ECO:0000259" key="8">
    <source>
        <dbReference type="Pfam" id="PF06808"/>
    </source>
</evidence>
<keyword evidence="6 7" id="KW-0472">Membrane</keyword>
<comment type="function">
    <text evidence="7">Part of the tripartite ATP-independent periplasmic (TRAP) transport system.</text>
</comment>
<feature type="domain" description="TRAP C4-dicarboxylate transport system permease DctM subunit" evidence="8">
    <location>
        <begin position="6"/>
        <end position="414"/>
    </location>
</feature>
<keyword evidence="7" id="KW-0813">Transport</keyword>
<evidence type="ECO:0000256" key="4">
    <source>
        <dbReference type="ARBA" id="ARBA00022692"/>
    </source>
</evidence>
<gene>
    <name evidence="9" type="ORF">SAMN05421688_1962</name>
</gene>
<feature type="transmembrane region" description="Helical" evidence="7">
    <location>
        <begin position="334"/>
        <end position="351"/>
    </location>
</feature>
<dbReference type="Proteomes" id="UP000198796">
    <property type="component" value="Unassembled WGS sequence"/>
</dbReference>
<evidence type="ECO:0000256" key="3">
    <source>
        <dbReference type="ARBA" id="ARBA00022519"/>
    </source>
</evidence>
<comment type="subunit">
    <text evidence="7">The complex comprises the extracytoplasmic solute receptor protein and the two transmembrane proteins.</text>
</comment>
<keyword evidence="3 7" id="KW-0997">Cell inner membrane</keyword>
<feature type="transmembrane region" description="Helical" evidence="7">
    <location>
        <begin position="170"/>
        <end position="192"/>
    </location>
</feature>
<dbReference type="PANTHER" id="PTHR33362">
    <property type="entry name" value="SIALIC ACID TRAP TRANSPORTER PERMEASE PROTEIN SIAT-RELATED"/>
    <property type="match status" value="1"/>
</dbReference>
<protein>
    <recommendedName>
        <fullName evidence="7">TRAP transporter large permease protein</fullName>
    </recommendedName>
</protein>
<keyword evidence="2" id="KW-1003">Cell membrane</keyword>
<evidence type="ECO:0000256" key="1">
    <source>
        <dbReference type="ARBA" id="ARBA00004429"/>
    </source>
</evidence>
<evidence type="ECO:0000256" key="7">
    <source>
        <dbReference type="RuleBase" id="RU369079"/>
    </source>
</evidence>
<dbReference type="InterPro" id="IPR004681">
    <property type="entry name" value="TRAP_DctM"/>
</dbReference>
<dbReference type="GO" id="GO:0005886">
    <property type="term" value="C:plasma membrane"/>
    <property type="evidence" value="ECO:0007669"/>
    <property type="project" value="UniProtKB-SubCell"/>
</dbReference>
<sequence>MMFLIFIAMVAMICINVPIAVALAMAGVIGLLLNEGTGSLVNIALDMYNGSTKFSLIAIPMFVLAGAIMNAGGITDRLINFVSAIIGFIRGGLAMVNIGVSLFFAEISGSAVADVAAMGSILIPQMKKRGYSKELSAAVTSSSASLAIIIPPSIPMILYAASSNTSVEQLFVAGVVPGLLGAGGLMIVAYIFARRYDLPTEEAFNMPRLRETFMDALPAFALPVIILGGIFGGFVTATEAAGLAVIAAIVVAAWYRNVDFKHLRQAMLDGGIQTAVVMLLVAASVLIGGFLTRAQIPQQMASAILEITQQQWAILLILNVFFLVVGFFLHSAAAIILVVPIVIPLVTAAGIDPVHFGLVVTLNLAIGQQTPPVASVLITACSVARANIWEVSKVNIWFVGVLLFVLFLCTYVPAVPLFLVEYFYR</sequence>
<comment type="subcellular location">
    <subcellularLocation>
        <location evidence="1 7">Cell inner membrane</location>
        <topology evidence="1 7">Multi-pass membrane protein</topology>
    </subcellularLocation>
</comment>
<feature type="transmembrane region" description="Helical" evidence="7">
    <location>
        <begin position="102"/>
        <end position="123"/>
    </location>
</feature>
<evidence type="ECO:0000256" key="2">
    <source>
        <dbReference type="ARBA" id="ARBA00022475"/>
    </source>
</evidence>
<feature type="transmembrane region" description="Helical" evidence="7">
    <location>
        <begin position="135"/>
        <end position="158"/>
    </location>
</feature>
<name>A0A1I0X8B2_9RHOB</name>
<feature type="transmembrane region" description="Helical" evidence="7">
    <location>
        <begin position="270"/>
        <end position="291"/>
    </location>
</feature>